<dbReference type="Pfam" id="PF13591">
    <property type="entry name" value="MerR_2"/>
    <property type="match status" value="1"/>
</dbReference>
<dbReference type="Gene3D" id="1.10.1660.10">
    <property type="match status" value="1"/>
</dbReference>
<dbReference type="EMBL" id="LAZR01000638">
    <property type="protein sequence ID" value="KKN62002.1"/>
    <property type="molecule type" value="Genomic_DNA"/>
</dbReference>
<comment type="caution">
    <text evidence="1">The sequence shown here is derived from an EMBL/GenBank/DDBJ whole genome shotgun (WGS) entry which is preliminary data.</text>
</comment>
<proteinExistence type="predicted"/>
<gene>
    <name evidence="1" type="ORF">LCGC14_0516080</name>
</gene>
<dbReference type="AlphaFoldDB" id="A0A0F9SI82"/>
<accession>A0A0F9SI82</accession>
<evidence type="ECO:0000313" key="1">
    <source>
        <dbReference type="EMBL" id="KKN62002.1"/>
    </source>
</evidence>
<organism evidence="1">
    <name type="scientific">marine sediment metagenome</name>
    <dbReference type="NCBI Taxonomy" id="412755"/>
    <lineage>
        <taxon>unclassified sequences</taxon>
        <taxon>metagenomes</taxon>
        <taxon>ecological metagenomes</taxon>
    </lineage>
</organism>
<reference evidence="1" key="1">
    <citation type="journal article" date="2015" name="Nature">
        <title>Complex archaea that bridge the gap between prokaryotes and eukaryotes.</title>
        <authorList>
            <person name="Spang A."/>
            <person name="Saw J.H."/>
            <person name="Jorgensen S.L."/>
            <person name="Zaremba-Niedzwiedzka K."/>
            <person name="Martijn J."/>
            <person name="Lind A.E."/>
            <person name="van Eijk R."/>
            <person name="Schleper C."/>
            <person name="Guy L."/>
            <person name="Ettema T.J."/>
        </authorList>
    </citation>
    <scope>NUCLEOTIDE SEQUENCE</scope>
</reference>
<protein>
    <submittedName>
        <fullName evidence="1">Uncharacterized protein</fullName>
    </submittedName>
</protein>
<sequence length="99" mass="10995">MKQTRSHSDIVDALSLQDLCRFCQAEETWVIELVDYGVPGPVGSNRGNWRCVGASNAPAKKARRLKSDLGINTAGAALALEWLEERDHLLRRLAQHEAL</sequence>
<name>A0A0F9SI82_9ZZZZ</name>